<comment type="cofactor">
    <cofactor evidence="10">
        <name>Mn(2+)</name>
        <dbReference type="ChEBI" id="CHEBI:29035"/>
    </cofactor>
    <text evidence="10">Binds 2 manganese ions per subunit.</text>
</comment>
<feature type="binding site" evidence="10 12">
    <location>
        <begin position="262"/>
        <end position="265"/>
    </location>
    <ligand>
        <name>substrate</name>
    </ligand>
</feature>
<dbReference type="eggNOG" id="COG0696">
    <property type="taxonomic scope" value="Bacteria"/>
</dbReference>
<dbReference type="HAMAP" id="MF_01038">
    <property type="entry name" value="GpmI"/>
    <property type="match status" value="1"/>
</dbReference>
<keyword evidence="5 10" id="KW-0479">Metal-binding</keyword>
<feature type="binding site" evidence="10 13">
    <location>
        <position position="445"/>
    </location>
    <ligand>
        <name>Mn(2+)</name>
        <dbReference type="ChEBI" id="CHEBI:29035"/>
        <label>2</label>
    </ligand>
</feature>
<dbReference type="GO" id="GO:0006096">
    <property type="term" value="P:glycolytic process"/>
    <property type="evidence" value="ECO:0007669"/>
    <property type="project" value="UniProtKB-UniRule"/>
</dbReference>
<proteinExistence type="inferred from homology"/>
<evidence type="ECO:0000256" key="8">
    <source>
        <dbReference type="ARBA" id="ARBA00023235"/>
    </source>
</evidence>
<evidence type="ECO:0000256" key="4">
    <source>
        <dbReference type="ARBA" id="ARBA00012026"/>
    </source>
</evidence>
<evidence type="ECO:0000256" key="12">
    <source>
        <dbReference type="PIRSR" id="PIRSR001492-2"/>
    </source>
</evidence>
<evidence type="ECO:0000256" key="9">
    <source>
        <dbReference type="ARBA" id="ARBA00071648"/>
    </source>
</evidence>
<comment type="pathway">
    <text evidence="2 10">Carbohydrate degradation; glycolysis; pyruvate from D-glyceraldehyde 3-phosphate: step 3/5.</text>
</comment>
<evidence type="ECO:0000259" key="15">
    <source>
        <dbReference type="Pfam" id="PF06415"/>
    </source>
</evidence>
<evidence type="ECO:0000259" key="14">
    <source>
        <dbReference type="Pfam" id="PF01676"/>
    </source>
</evidence>
<feature type="binding site" evidence="10 12">
    <location>
        <position position="190"/>
    </location>
    <ligand>
        <name>substrate</name>
    </ligand>
</feature>
<feature type="domain" description="Metalloenzyme" evidence="14">
    <location>
        <begin position="10"/>
        <end position="500"/>
    </location>
</feature>
<dbReference type="Pfam" id="PF01676">
    <property type="entry name" value="Metalloenzyme"/>
    <property type="match status" value="1"/>
</dbReference>
<dbReference type="GO" id="GO:0004619">
    <property type="term" value="F:phosphoglycerate mutase activity"/>
    <property type="evidence" value="ECO:0007669"/>
    <property type="project" value="UniProtKB-UniRule"/>
</dbReference>
<feature type="binding site" evidence="10 12">
    <location>
        <position position="336"/>
    </location>
    <ligand>
        <name>substrate</name>
    </ligand>
</feature>
<feature type="binding site" evidence="10 13">
    <location>
        <position position="67"/>
    </location>
    <ligand>
        <name>Mn(2+)</name>
        <dbReference type="ChEBI" id="CHEBI:29035"/>
        <label>2</label>
    </ligand>
</feature>
<dbReference type="GO" id="GO:0006007">
    <property type="term" value="P:glucose catabolic process"/>
    <property type="evidence" value="ECO:0007669"/>
    <property type="project" value="InterPro"/>
</dbReference>
<dbReference type="GO" id="GO:0030145">
    <property type="term" value="F:manganese ion binding"/>
    <property type="evidence" value="ECO:0007669"/>
    <property type="project" value="UniProtKB-UniRule"/>
</dbReference>
<dbReference type="PANTHER" id="PTHR31637">
    <property type="entry name" value="2,3-BISPHOSPHOGLYCERATE-INDEPENDENT PHOSPHOGLYCERATE MUTASE"/>
    <property type="match status" value="1"/>
</dbReference>
<dbReference type="KEGG" id="maga:Mag101_16425"/>
<dbReference type="RefSeq" id="WP_077407474.1">
    <property type="nucleotide sequence ID" value="NZ_CP019650.1"/>
</dbReference>
<reference evidence="16" key="1">
    <citation type="submission" date="2017-02" db="EMBL/GenBank/DDBJ databases">
        <title>Genome of Microbulbifer agarilyticus GP101.</title>
        <authorList>
            <person name="Jung J."/>
            <person name="Bae S.S."/>
            <person name="Baek K."/>
        </authorList>
    </citation>
    <scope>NUCLEOTIDE SEQUENCE [LARGE SCALE GENOMIC DNA]</scope>
    <source>
        <strain evidence="16">GP101</strain>
    </source>
</reference>
<keyword evidence="8 10" id="KW-0413">Isomerase</keyword>
<dbReference type="UniPathway" id="UPA00109">
    <property type="reaction ID" value="UER00186"/>
</dbReference>
<feature type="domain" description="BPG-independent PGAM N-terminal" evidence="15">
    <location>
        <begin position="87"/>
        <end position="299"/>
    </location>
</feature>
<dbReference type="InterPro" id="IPR017850">
    <property type="entry name" value="Alkaline_phosphatase_core_sf"/>
</dbReference>
<keyword evidence="17" id="KW-1185">Reference proteome</keyword>
<comment type="catalytic activity">
    <reaction evidence="1 10">
        <text>(2R)-2-phosphoglycerate = (2R)-3-phosphoglycerate</text>
        <dbReference type="Rhea" id="RHEA:15901"/>
        <dbReference type="ChEBI" id="CHEBI:58272"/>
        <dbReference type="ChEBI" id="CHEBI:58289"/>
        <dbReference type="EC" id="5.4.2.12"/>
    </reaction>
</comment>
<evidence type="ECO:0000256" key="1">
    <source>
        <dbReference type="ARBA" id="ARBA00000370"/>
    </source>
</evidence>
<gene>
    <name evidence="10" type="primary">gpmI</name>
    <name evidence="16" type="ORF">Mag101_16425</name>
</gene>
<feature type="binding site" evidence="10 13">
    <location>
        <position position="407"/>
    </location>
    <ligand>
        <name>Mn(2+)</name>
        <dbReference type="ChEBI" id="CHEBI:29035"/>
        <label>1</label>
    </ligand>
</feature>
<name>A0A1Q2M9S7_9GAMM</name>
<dbReference type="GO" id="GO:0005829">
    <property type="term" value="C:cytosol"/>
    <property type="evidence" value="ECO:0007669"/>
    <property type="project" value="TreeGrafter"/>
</dbReference>
<dbReference type="EMBL" id="CP019650">
    <property type="protein sequence ID" value="AQQ69037.1"/>
    <property type="molecule type" value="Genomic_DNA"/>
</dbReference>
<keyword evidence="7 10" id="KW-0464">Manganese</keyword>
<dbReference type="SUPFAM" id="SSF64158">
    <property type="entry name" value="2,3-Bisphosphoglycerate-independent phosphoglycerate mutase, substrate-binding domain"/>
    <property type="match status" value="1"/>
</dbReference>
<sequence length="514" mass="55267">MASETSPKRPLVLLILDGFGHSEHSEHNAIAAAKSPVWDDIWASRPKTLIHTSGMAVGLPEGQMGNSEVGHMTLGAGRVVYQNFTRINKAIQDGDFFKNPAYTAAVDKAIASKGAVHIMGLASEGGVHSHDDHIVAMATLAAQRGAKAVYIHAFTDGRDTPPRSAETPLARLTQVCDALGTARIASIAGRYFAMDRDNRWERVQPVYDLITQGKAEYQAESALAGLEAAYARDENDEFVAPTLIGEPAPLNDGDALIFMNFRPDRARQLTRAFTETDFNGFERAATPKLADLVMTTEYASSIDAACAFPPENLVNTLGEYLQSQNKTQLRIAETEKYAHVTFFFSGGREEPYNGEERILIKSPDVATYDLQPEMSAPEVTDNLVSAIESGKFDAIVCNYANGDMVGHTGVFDAAVQAVEALDGCVDRVIKAALAAGGEVLITADHGNVEEMFDAGSGQVSTQHSTLPVPFVYVGERDVTMRDGGSLADVAPTMLALMGLSQPVEMNGEPLVKVN</sequence>
<organism evidence="16 17">
    <name type="scientific">Microbulbifer agarilyticus</name>
    <dbReference type="NCBI Taxonomy" id="260552"/>
    <lineage>
        <taxon>Bacteria</taxon>
        <taxon>Pseudomonadati</taxon>
        <taxon>Pseudomonadota</taxon>
        <taxon>Gammaproteobacteria</taxon>
        <taxon>Cellvibrionales</taxon>
        <taxon>Microbulbiferaceae</taxon>
        <taxon>Microbulbifer</taxon>
    </lineage>
</organism>
<feature type="binding site" evidence="10 12">
    <location>
        <position position="128"/>
    </location>
    <ligand>
        <name>substrate</name>
    </ligand>
</feature>
<evidence type="ECO:0000256" key="7">
    <source>
        <dbReference type="ARBA" id="ARBA00023211"/>
    </source>
</evidence>
<feature type="binding site" evidence="10 13">
    <location>
        <position position="403"/>
    </location>
    <ligand>
        <name>Mn(2+)</name>
        <dbReference type="ChEBI" id="CHEBI:29035"/>
        <label>1</label>
    </ligand>
</feature>
<dbReference type="EC" id="5.4.2.12" evidence="4 10"/>
<comment type="similarity">
    <text evidence="3 10">Belongs to the BPG-independent phosphoglycerate mutase family.</text>
</comment>
<evidence type="ECO:0000256" key="6">
    <source>
        <dbReference type="ARBA" id="ARBA00023152"/>
    </source>
</evidence>
<dbReference type="AlphaFoldDB" id="A0A1Q2M9S7"/>
<dbReference type="InterPro" id="IPR005995">
    <property type="entry name" value="Pgm_bpd_ind"/>
</dbReference>
<comment type="function">
    <text evidence="10">Catalyzes the interconversion of 2-phosphoglycerate and 3-phosphoglycerate.</text>
</comment>
<feature type="binding site" evidence="10 12">
    <location>
        <position position="196"/>
    </location>
    <ligand>
        <name>substrate</name>
    </ligand>
</feature>
<dbReference type="Pfam" id="PF06415">
    <property type="entry name" value="iPGM_N"/>
    <property type="match status" value="1"/>
</dbReference>
<dbReference type="Gene3D" id="3.40.1450.10">
    <property type="entry name" value="BPG-independent phosphoglycerate mutase, domain B"/>
    <property type="match status" value="1"/>
</dbReference>
<protein>
    <recommendedName>
        <fullName evidence="9 10">2,3-bisphosphoglycerate-independent phosphoglycerate mutase</fullName>
        <shortName evidence="10">BPG-independent PGAM</shortName>
        <shortName evidence="10">Phosphoglyceromutase</shortName>
        <shortName evidence="10">iPGM</shortName>
        <ecNumber evidence="4 10">5.4.2.12</ecNumber>
    </recommendedName>
</protein>
<dbReference type="PIRSF" id="PIRSF001492">
    <property type="entry name" value="IPGAM"/>
    <property type="match status" value="1"/>
</dbReference>
<evidence type="ECO:0000313" key="17">
    <source>
        <dbReference type="Proteomes" id="UP000188219"/>
    </source>
</evidence>
<dbReference type="InterPro" id="IPR006124">
    <property type="entry name" value="Metalloenzyme"/>
</dbReference>
<feature type="binding site" evidence="10 13">
    <location>
        <position position="17"/>
    </location>
    <ligand>
        <name>Mn(2+)</name>
        <dbReference type="ChEBI" id="CHEBI:29035"/>
        <label>2</label>
    </ligand>
</feature>
<dbReference type="Gene3D" id="3.40.720.10">
    <property type="entry name" value="Alkaline Phosphatase, subunit A"/>
    <property type="match status" value="1"/>
</dbReference>
<comment type="subunit">
    <text evidence="10">Monomer.</text>
</comment>
<dbReference type="SUPFAM" id="SSF53649">
    <property type="entry name" value="Alkaline phosphatase-like"/>
    <property type="match status" value="1"/>
</dbReference>
<dbReference type="STRING" id="260552.Mag101_16425"/>
<dbReference type="OrthoDB" id="9800863at2"/>
<evidence type="ECO:0000256" key="11">
    <source>
        <dbReference type="PIRSR" id="PIRSR001492-1"/>
    </source>
</evidence>
<dbReference type="Proteomes" id="UP000188219">
    <property type="component" value="Chromosome"/>
</dbReference>
<keyword evidence="6 10" id="KW-0324">Glycolysis</keyword>
<dbReference type="InterPro" id="IPR036646">
    <property type="entry name" value="PGAM_B_sf"/>
</dbReference>
<evidence type="ECO:0000256" key="10">
    <source>
        <dbReference type="HAMAP-Rule" id="MF_01038"/>
    </source>
</evidence>
<evidence type="ECO:0000256" key="5">
    <source>
        <dbReference type="ARBA" id="ARBA00022723"/>
    </source>
</evidence>
<dbReference type="FunFam" id="3.40.1450.10:FF:000001">
    <property type="entry name" value="2,3-bisphosphoglycerate-independent phosphoglycerate mutase"/>
    <property type="match status" value="1"/>
</dbReference>
<dbReference type="NCBIfam" id="TIGR01307">
    <property type="entry name" value="pgm_bpd_ind"/>
    <property type="match status" value="1"/>
</dbReference>
<feature type="active site" description="Phosphoserine intermediate" evidence="10 11">
    <location>
        <position position="67"/>
    </location>
</feature>
<dbReference type="PANTHER" id="PTHR31637:SF0">
    <property type="entry name" value="2,3-BISPHOSPHOGLYCERATE-INDEPENDENT PHOSPHOGLYCERATE MUTASE"/>
    <property type="match status" value="1"/>
</dbReference>
<dbReference type="InterPro" id="IPR011258">
    <property type="entry name" value="BPG-indep_PGM_N"/>
</dbReference>
<feature type="binding site" evidence="10 13">
    <location>
        <position position="444"/>
    </location>
    <ligand>
        <name>Mn(2+)</name>
        <dbReference type="ChEBI" id="CHEBI:29035"/>
        <label>2</label>
    </ligand>
</feature>
<evidence type="ECO:0000256" key="13">
    <source>
        <dbReference type="PIRSR" id="PIRSR001492-3"/>
    </source>
</evidence>
<feature type="binding site" evidence="10 13">
    <location>
        <position position="463"/>
    </location>
    <ligand>
        <name>Mn(2+)</name>
        <dbReference type="ChEBI" id="CHEBI:29035"/>
        <label>1</label>
    </ligand>
</feature>
<evidence type="ECO:0000313" key="16">
    <source>
        <dbReference type="EMBL" id="AQQ69037.1"/>
    </source>
</evidence>
<evidence type="ECO:0000256" key="2">
    <source>
        <dbReference type="ARBA" id="ARBA00004798"/>
    </source>
</evidence>
<dbReference type="CDD" id="cd16010">
    <property type="entry name" value="iPGM"/>
    <property type="match status" value="1"/>
</dbReference>
<accession>A0A1Q2M9S7</accession>
<evidence type="ECO:0000256" key="3">
    <source>
        <dbReference type="ARBA" id="ARBA00008819"/>
    </source>
</evidence>
<feature type="binding site" evidence="10 12">
    <location>
        <begin position="158"/>
        <end position="159"/>
    </location>
    <ligand>
        <name>substrate</name>
    </ligand>
</feature>